<sequence length="631" mass="70848">MSSLLTQKTKLTATDLPKMDIFYSVLLGAGLTAAFFFFKFPHFLQDCRYIMSMLWVGSKREKFRERNYTLLDSFLDRVQKQPHKSFIVFGDEVHSYLQVDQESNKVARALQAHSGSTMALMLGNEPAMVWILMGLFKINCAVSLLNTNIRAKSLLHCFNCCTSSVLIAGAEYREVVCDVLPELQAKRVCVYVLGDDGGVEGLHNLAEKIERQPNTPVPPSLRENISMNSPALYIYTSGTTGLPKAGLVLHSRLINSSLFLSMLGVKSDDVLYIPLPLYHAAGLQIGLAGAIELGITVVLRRKFSTSQFWKDCRKHDVTAFQYIGETMRYLCNTPETDNDRQHKVRLAIGNGLRADVWHDFQRRFGPLEITEFYAASDGNISFVNYIGKVGAVGRVNFFHKKVFPYALIQFDAEREEPARNNKGHCVPVPTGETGLLVVKITKVAPFAGYAGNPEQTEKKRLRDVFQPGDVYLNTGDLLKIDHSNFIYFQDRVGDTFRWKGENVATTEVADVLGMLDFIEDANVYGVKIPGHEGRVGMAAVTLKENLEFDCREAFNHVTGVLPVYARPRFIRVLESMELTGTFKQVKVKLVKEGFDPKVVPPPLYVLHESSRSYVPLTQTYYSSIVGGEIRF</sequence>
<dbReference type="GO" id="GO:0044539">
    <property type="term" value="P:long-chain fatty acid import into cell"/>
    <property type="evidence" value="ECO:0007669"/>
    <property type="project" value="TreeGrafter"/>
</dbReference>
<proteinExistence type="inferred from homology"/>
<reference evidence="21 22" key="1">
    <citation type="submission" date="2020-10" db="EMBL/GenBank/DDBJ databases">
        <title>Pygocentrus nattereri (red-bellied piranha) genome, fPygNat1, primary haplotype.</title>
        <authorList>
            <person name="Myers G."/>
            <person name="Meyer A."/>
            <person name="Karagic N."/>
            <person name="Pippel M."/>
            <person name="Winkler S."/>
            <person name="Tracey A."/>
            <person name="Wood J."/>
            <person name="Formenti G."/>
            <person name="Howe K."/>
            <person name="Fedrigo O."/>
            <person name="Jarvis E.D."/>
        </authorList>
    </citation>
    <scope>NUCLEOTIDE SEQUENCE [LARGE SCALE GENOMIC DNA]</scope>
</reference>
<evidence type="ECO:0000256" key="1">
    <source>
        <dbReference type="ARBA" id="ARBA00004651"/>
    </source>
</evidence>
<keyword evidence="9 18" id="KW-1133">Transmembrane helix</keyword>
<keyword evidence="4" id="KW-1003">Cell membrane</keyword>
<evidence type="ECO:0000256" key="18">
    <source>
        <dbReference type="SAM" id="Phobius"/>
    </source>
</evidence>
<dbReference type="Gene3D" id="3.40.50.12780">
    <property type="entry name" value="N-terminal domain of ligase-like"/>
    <property type="match status" value="1"/>
</dbReference>
<dbReference type="AlphaFoldDB" id="A0A3B4BTX6"/>
<dbReference type="Gene3D" id="3.30.300.30">
    <property type="match status" value="1"/>
</dbReference>
<dbReference type="Ensembl" id="ENSPNAT00000011213.2">
    <property type="protein sequence ID" value="ENSPNAP00000001984.2"/>
    <property type="gene ID" value="ENSPNAG00000008487.2"/>
</dbReference>
<dbReference type="InterPro" id="IPR045851">
    <property type="entry name" value="AMP-bd_C_sf"/>
</dbReference>
<comment type="catalytic activity">
    <reaction evidence="17">
        <text>tetracosanoate + ATP + CoA = tetracosanoyl-CoA + AMP + diphosphate</text>
        <dbReference type="Rhea" id="RHEA:33639"/>
        <dbReference type="ChEBI" id="CHEBI:30616"/>
        <dbReference type="ChEBI" id="CHEBI:31014"/>
        <dbReference type="ChEBI" id="CHEBI:33019"/>
        <dbReference type="ChEBI" id="CHEBI:57287"/>
        <dbReference type="ChEBI" id="CHEBI:65052"/>
        <dbReference type="ChEBI" id="CHEBI:456215"/>
    </reaction>
    <physiologicalReaction direction="left-to-right" evidence="17">
        <dbReference type="Rhea" id="RHEA:33640"/>
    </physiologicalReaction>
</comment>
<comment type="similarity">
    <text evidence="2">Belongs to the ATP-dependent AMP-binding enzyme family.</text>
</comment>
<dbReference type="NCBIfam" id="NF006134">
    <property type="entry name" value="PRK08279.1"/>
    <property type="match status" value="1"/>
</dbReference>
<dbReference type="GeneTree" id="ENSGT00940000164068"/>
<comment type="subcellular location">
    <subcellularLocation>
        <location evidence="1">Cell membrane</location>
        <topology evidence="1">Multi-pass membrane protein</topology>
    </subcellularLocation>
</comment>
<dbReference type="PANTHER" id="PTHR43107:SF4">
    <property type="entry name" value="LONG-CHAIN FATTY ACID TRANSPORT PROTEIN 2"/>
    <property type="match status" value="1"/>
</dbReference>
<evidence type="ECO:0000256" key="11">
    <source>
        <dbReference type="ARBA" id="ARBA00023098"/>
    </source>
</evidence>
<evidence type="ECO:0000313" key="22">
    <source>
        <dbReference type="Proteomes" id="UP001501920"/>
    </source>
</evidence>
<reference evidence="21" key="2">
    <citation type="submission" date="2025-08" db="UniProtKB">
        <authorList>
            <consortium name="Ensembl"/>
        </authorList>
    </citation>
    <scope>IDENTIFICATION</scope>
</reference>
<dbReference type="EC" id="6.2.1.3" evidence="14"/>
<feature type="domain" description="AMP-dependent synthetase/ligase" evidence="19">
    <location>
        <begin position="76"/>
        <end position="383"/>
    </location>
</feature>
<dbReference type="FunFam" id="3.30.300.30:FF:000002">
    <property type="entry name" value="Long-chain fatty acid transport protein 1"/>
    <property type="match status" value="1"/>
</dbReference>
<evidence type="ECO:0000256" key="13">
    <source>
        <dbReference type="ARBA" id="ARBA00024484"/>
    </source>
</evidence>
<keyword evidence="7" id="KW-0547">Nucleotide-binding</keyword>
<dbReference type="PROSITE" id="PS00455">
    <property type="entry name" value="AMP_BINDING"/>
    <property type="match status" value="1"/>
</dbReference>
<evidence type="ECO:0000256" key="3">
    <source>
        <dbReference type="ARBA" id="ARBA00022448"/>
    </source>
</evidence>
<dbReference type="InterPro" id="IPR020845">
    <property type="entry name" value="AMP-binding_CS"/>
</dbReference>
<name>A0A3B4BTX6_PYGNA</name>
<evidence type="ECO:0000256" key="5">
    <source>
        <dbReference type="ARBA" id="ARBA00022598"/>
    </source>
</evidence>
<dbReference type="PANTHER" id="PTHR43107">
    <property type="entry name" value="LONG-CHAIN FATTY ACID TRANSPORT PROTEIN"/>
    <property type="match status" value="1"/>
</dbReference>
<keyword evidence="5" id="KW-0436">Ligase</keyword>
<evidence type="ECO:0000256" key="6">
    <source>
        <dbReference type="ARBA" id="ARBA00022692"/>
    </source>
</evidence>
<dbReference type="GO" id="GO:0005789">
    <property type="term" value="C:endoplasmic reticulum membrane"/>
    <property type="evidence" value="ECO:0007669"/>
    <property type="project" value="TreeGrafter"/>
</dbReference>
<organism evidence="21 22">
    <name type="scientific">Pygocentrus nattereri</name>
    <name type="common">Red-bellied piranha</name>
    <dbReference type="NCBI Taxonomy" id="42514"/>
    <lineage>
        <taxon>Eukaryota</taxon>
        <taxon>Metazoa</taxon>
        <taxon>Chordata</taxon>
        <taxon>Craniata</taxon>
        <taxon>Vertebrata</taxon>
        <taxon>Euteleostomi</taxon>
        <taxon>Actinopterygii</taxon>
        <taxon>Neopterygii</taxon>
        <taxon>Teleostei</taxon>
        <taxon>Ostariophysi</taxon>
        <taxon>Characiformes</taxon>
        <taxon>Characoidei</taxon>
        <taxon>Pygocentrus</taxon>
    </lineage>
</organism>
<keyword evidence="10" id="KW-0445">Lipid transport</keyword>
<evidence type="ECO:0000259" key="20">
    <source>
        <dbReference type="Pfam" id="PF13193"/>
    </source>
</evidence>
<feature type="domain" description="AMP-binding enzyme C-terminal" evidence="20">
    <location>
        <begin position="507"/>
        <end position="583"/>
    </location>
</feature>
<evidence type="ECO:0000256" key="17">
    <source>
        <dbReference type="ARBA" id="ARBA00048666"/>
    </source>
</evidence>
<accession>A0A3B4BTX6</accession>
<dbReference type="GO" id="GO:0004467">
    <property type="term" value="F:long-chain fatty acid-CoA ligase activity"/>
    <property type="evidence" value="ECO:0007669"/>
    <property type="project" value="UniProtKB-EC"/>
</dbReference>
<keyword evidence="8" id="KW-0276">Fatty acid metabolism</keyword>
<dbReference type="Pfam" id="PF00501">
    <property type="entry name" value="AMP-binding"/>
    <property type="match status" value="1"/>
</dbReference>
<reference evidence="21" key="3">
    <citation type="submission" date="2025-09" db="UniProtKB">
        <authorList>
            <consortium name="Ensembl"/>
        </authorList>
    </citation>
    <scope>IDENTIFICATION</scope>
</reference>
<dbReference type="GO" id="GO:0000166">
    <property type="term" value="F:nucleotide binding"/>
    <property type="evidence" value="ECO:0007669"/>
    <property type="project" value="UniProtKB-KW"/>
</dbReference>
<dbReference type="Pfam" id="PF13193">
    <property type="entry name" value="AMP-binding_C"/>
    <property type="match status" value="1"/>
</dbReference>
<dbReference type="InterPro" id="IPR000873">
    <property type="entry name" value="AMP-dep_synth/lig_dom"/>
</dbReference>
<dbReference type="GO" id="GO:0005886">
    <property type="term" value="C:plasma membrane"/>
    <property type="evidence" value="ECO:0007669"/>
    <property type="project" value="UniProtKB-SubCell"/>
</dbReference>
<evidence type="ECO:0000256" key="2">
    <source>
        <dbReference type="ARBA" id="ARBA00006432"/>
    </source>
</evidence>
<dbReference type="RefSeq" id="XP_017542218.2">
    <property type="nucleotide sequence ID" value="XM_017686729.2"/>
</dbReference>
<dbReference type="GeneID" id="108413994"/>
<dbReference type="InterPro" id="IPR025110">
    <property type="entry name" value="AMP-bd_C"/>
</dbReference>
<dbReference type="Proteomes" id="UP001501920">
    <property type="component" value="Chromosome 7"/>
</dbReference>
<keyword evidence="12 18" id="KW-0472">Membrane</keyword>
<evidence type="ECO:0000256" key="16">
    <source>
        <dbReference type="ARBA" id="ARBA00041297"/>
    </source>
</evidence>
<comment type="catalytic activity">
    <reaction evidence="13">
        <text>a long-chain fatty acid + ATP + CoA = a long-chain fatty acyl-CoA + AMP + diphosphate</text>
        <dbReference type="Rhea" id="RHEA:15421"/>
        <dbReference type="ChEBI" id="CHEBI:30616"/>
        <dbReference type="ChEBI" id="CHEBI:33019"/>
        <dbReference type="ChEBI" id="CHEBI:57287"/>
        <dbReference type="ChEBI" id="CHEBI:57560"/>
        <dbReference type="ChEBI" id="CHEBI:83139"/>
        <dbReference type="ChEBI" id="CHEBI:456215"/>
        <dbReference type="EC" id="6.2.1.3"/>
    </reaction>
    <physiologicalReaction direction="left-to-right" evidence="13">
        <dbReference type="Rhea" id="RHEA:15422"/>
    </physiologicalReaction>
</comment>
<dbReference type="STRING" id="42514.ENSPNAP00000001984"/>
<dbReference type="InterPro" id="IPR042099">
    <property type="entry name" value="ANL_N_sf"/>
</dbReference>
<feature type="transmembrane region" description="Helical" evidence="18">
    <location>
        <begin position="21"/>
        <end position="38"/>
    </location>
</feature>
<evidence type="ECO:0000256" key="12">
    <source>
        <dbReference type="ARBA" id="ARBA00023136"/>
    </source>
</evidence>
<evidence type="ECO:0000256" key="7">
    <source>
        <dbReference type="ARBA" id="ARBA00022741"/>
    </source>
</evidence>
<evidence type="ECO:0000313" key="21">
    <source>
        <dbReference type="Ensembl" id="ENSPNAP00000001984.2"/>
    </source>
</evidence>
<dbReference type="SUPFAM" id="SSF56801">
    <property type="entry name" value="Acetyl-CoA synthetase-like"/>
    <property type="match status" value="1"/>
</dbReference>
<evidence type="ECO:0000256" key="10">
    <source>
        <dbReference type="ARBA" id="ARBA00023055"/>
    </source>
</evidence>
<evidence type="ECO:0000256" key="8">
    <source>
        <dbReference type="ARBA" id="ARBA00022832"/>
    </source>
</evidence>
<evidence type="ECO:0000256" key="15">
    <source>
        <dbReference type="ARBA" id="ARBA00036527"/>
    </source>
</evidence>
<keyword evidence="3" id="KW-0813">Transport</keyword>
<protein>
    <recommendedName>
        <fullName evidence="14">long-chain-fatty-acid--CoA ligase</fullName>
        <ecNumber evidence="14">6.2.1.3</ecNumber>
    </recommendedName>
    <alternativeName>
        <fullName evidence="16">Long-chain-fatty-acid--CoA ligase</fullName>
    </alternativeName>
</protein>
<dbReference type="OMA" id="THCIRTS"/>
<keyword evidence="6 18" id="KW-0812">Transmembrane</keyword>
<comment type="catalytic activity">
    <reaction evidence="15">
        <text>a very long-chain fatty acid + ATP + CoA = a very long-chain fatty acyl-CoA + AMP + diphosphate</text>
        <dbReference type="Rhea" id="RHEA:54536"/>
        <dbReference type="ChEBI" id="CHEBI:30616"/>
        <dbReference type="ChEBI" id="CHEBI:33019"/>
        <dbReference type="ChEBI" id="CHEBI:57287"/>
        <dbReference type="ChEBI" id="CHEBI:58950"/>
        <dbReference type="ChEBI" id="CHEBI:138261"/>
        <dbReference type="ChEBI" id="CHEBI:456215"/>
    </reaction>
    <physiologicalReaction direction="left-to-right" evidence="15">
        <dbReference type="Rhea" id="RHEA:54537"/>
    </physiologicalReaction>
</comment>
<dbReference type="GO" id="GO:0005324">
    <property type="term" value="F:long-chain fatty acid transmembrane transporter activity"/>
    <property type="evidence" value="ECO:0007669"/>
    <property type="project" value="TreeGrafter"/>
</dbReference>
<dbReference type="FunFam" id="3.40.50.12780:FF:000005">
    <property type="entry name" value="Solute carrier family 27 member 6"/>
    <property type="match status" value="1"/>
</dbReference>
<evidence type="ECO:0000256" key="4">
    <source>
        <dbReference type="ARBA" id="ARBA00022475"/>
    </source>
</evidence>
<keyword evidence="11" id="KW-0443">Lipid metabolism</keyword>
<keyword evidence="22" id="KW-1185">Reference proteome</keyword>
<evidence type="ECO:0000256" key="14">
    <source>
        <dbReference type="ARBA" id="ARBA00026121"/>
    </source>
</evidence>
<evidence type="ECO:0000259" key="19">
    <source>
        <dbReference type="Pfam" id="PF00501"/>
    </source>
</evidence>
<evidence type="ECO:0000256" key="9">
    <source>
        <dbReference type="ARBA" id="ARBA00022989"/>
    </source>
</evidence>